<evidence type="ECO:0000256" key="3">
    <source>
        <dbReference type="ARBA" id="ARBA00022679"/>
    </source>
</evidence>
<dbReference type="Gene3D" id="3.90.550.10">
    <property type="entry name" value="Spore Coat Polysaccharide Biosynthesis Protein SpsA, Chain A"/>
    <property type="match status" value="1"/>
</dbReference>
<evidence type="ECO:0000313" key="6">
    <source>
        <dbReference type="Proteomes" id="UP000019277"/>
    </source>
</evidence>
<dbReference type="AlphaFoldDB" id="W7IC55"/>
<sequence>MAESTPKVTVVIPTYNERENLPKVVELLTGLGVPNLGIVVVDDNSPDGTGEVADGLAAAAPGTVGVLHRTEKDGLGRAYVAGMSRALAEGADVVVQMDADLSHPVEAVPVMLETLATTDAAVVLGSRYVDGGSVAGEWAWHRKALSAWANLYVDTILRLGVKDATAGFKAWRADALRAIDIASVRSNGYAFQVEMNHRVVRLGMRIAEVPIRFEERTEGQSKMSFAVQVESAAMPWKLRFTKVDAGESGAVGLAGSAGSAGAS</sequence>
<dbReference type="Proteomes" id="UP000019277">
    <property type="component" value="Unassembled WGS sequence"/>
</dbReference>
<dbReference type="GO" id="GO:0009247">
    <property type="term" value="P:glycolipid biosynthetic process"/>
    <property type="evidence" value="ECO:0007669"/>
    <property type="project" value="TreeGrafter"/>
</dbReference>
<keyword evidence="3 5" id="KW-0808">Transferase</keyword>
<dbReference type="SUPFAM" id="SSF53448">
    <property type="entry name" value="Nucleotide-diphospho-sugar transferases"/>
    <property type="match status" value="1"/>
</dbReference>
<dbReference type="PANTHER" id="PTHR43398">
    <property type="entry name" value="DOLICHOL-PHOSPHATE MANNOSYLTRANSFERASE SUBUNIT 1"/>
    <property type="match status" value="1"/>
</dbReference>
<dbReference type="eggNOG" id="COG0463">
    <property type="taxonomic scope" value="Bacteria"/>
</dbReference>
<proteinExistence type="inferred from homology"/>
<gene>
    <name evidence="5" type="ORF">UO65_6649</name>
</gene>
<dbReference type="EC" id="2.4.1.83" evidence="5"/>
<evidence type="ECO:0000259" key="4">
    <source>
        <dbReference type="Pfam" id="PF00535"/>
    </source>
</evidence>
<accession>W7IC55</accession>
<dbReference type="InterPro" id="IPR029044">
    <property type="entry name" value="Nucleotide-diphossugar_trans"/>
</dbReference>
<dbReference type="EMBL" id="AYXG01000261">
    <property type="protein sequence ID" value="EWC58093.1"/>
    <property type="molecule type" value="Genomic_DNA"/>
</dbReference>
<dbReference type="RefSeq" id="WP_052022124.1">
    <property type="nucleotide sequence ID" value="NZ_AYXG01000261.1"/>
</dbReference>
<dbReference type="PANTHER" id="PTHR43398:SF1">
    <property type="entry name" value="DOLICHOL-PHOSPHATE MANNOSYLTRANSFERASE SUBUNIT 1"/>
    <property type="match status" value="1"/>
</dbReference>
<reference evidence="5 6" key="1">
    <citation type="journal article" date="2014" name="Genome Announc.">
        <title>Draft Genome Sequence of the Antitrypanosomally Active Sponge-Associated Bacterium Actinokineospora sp. Strain EG49.</title>
        <authorList>
            <person name="Harjes J."/>
            <person name="Ryu T."/>
            <person name="Abdelmohsen U.R."/>
            <person name="Moitinho-Silva L."/>
            <person name="Horn H."/>
            <person name="Ravasi T."/>
            <person name="Hentschel U."/>
        </authorList>
    </citation>
    <scope>NUCLEOTIDE SEQUENCE [LARGE SCALE GENOMIC DNA]</scope>
    <source>
        <strain evidence="5 6">EG49</strain>
    </source>
</reference>
<comment type="caution">
    <text evidence="5">The sequence shown here is derived from an EMBL/GenBank/DDBJ whole genome shotgun (WGS) entry which is preliminary data.</text>
</comment>
<comment type="similarity">
    <text evidence="1">Belongs to the glycosyltransferase 2 family.</text>
</comment>
<evidence type="ECO:0000256" key="1">
    <source>
        <dbReference type="ARBA" id="ARBA00006739"/>
    </source>
</evidence>
<dbReference type="InterPro" id="IPR039528">
    <property type="entry name" value="DPM1-like"/>
</dbReference>
<keyword evidence="2 5" id="KW-0328">Glycosyltransferase</keyword>
<name>W7IC55_9PSEU</name>
<dbReference type="InterPro" id="IPR001173">
    <property type="entry name" value="Glyco_trans_2-like"/>
</dbReference>
<protein>
    <submittedName>
        <fullName evidence="5">Dolichol-phosphate mannosyltransferase in lipid-linked oligosaccharide synthesis cluster</fullName>
        <ecNumber evidence="5">2.4.1.83</ecNumber>
    </submittedName>
</protein>
<dbReference type="OrthoDB" id="9810303at2"/>
<dbReference type="CDD" id="cd06442">
    <property type="entry name" value="DPM1_like"/>
    <property type="match status" value="1"/>
</dbReference>
<dbReference type="STRING" id="909613.UO65_6649"/>
<dbReference type="GO" id="GO:0004582">
    <property type="term" value="F:dolichyl-phosphate beta-D-mannosyltransferase activity"/>
    <property type="evidence" value="ECO:0007669"/>
    <property type="project" value="UniProtKB-EC"/>
</dbReference>
<keyword evidence="6" id="KW-1185">Reference proteome</keyword>
<feature type="domain" description="Glycosyltransferase 2-like" evidence="4">
    <location>
        <begin position="9"/>
        <end position="177"/>
    </location>
</feature>
<dbReference type="FunFam" id="3.90.550.10:FF:000122">
    <property type="entry name" value="Dolichol-phosphate mannosyltransferase subunit 1"/>
    <property type="match status" value="1"/>
</dbReference>
<dbReference type="GO" id="GO:0016020">
    <property type="term" value="C:membrane"/>
    <property type="evidence" value="ECO:0007669"/>
    <property type="project" value="GOC"/>
</dbReference>
<evidence type="ECO:0000313" key="5">
    <source>
        <dbReference type="EMBL" id="EWC58093.1"/>
    </source>
</evidence>
<evidence type="ECO:0000256" key="2">
    <source>
        <dbReference type="ARBA" id="ARBA00022676"/>
    </source>
</evidence>
<dbReference type="Pfam" id="PF00535">
    <property type="entry name" value="Glycos_transf_2"/>
    <property type="match status" value="1"/>
</dbReference>
<organism evidence="5 6">
    <name type="scientific">Actinokineospora spheciospongiae</name>
    <dbReference type="NCBI Taxonomy" id="909613"/>
    <lineage>
        <taxon>Bacteria</taxon>
        <taxon>Bacillati</taxon>
        <taxon>Actinomycetota</taxon>
        <taxon>Actinomycetes</taxon>
        <taxon>Pseudonocardiales</taxon>
        <taxon>Pseudonocardiaceae</taxon>
        <taxon>Actinokineospora</taxon>
    </lineage>
</organism>